<evidence type="ECO:0000256" key="3">
    <source>
        <dbReference type="ARBA" id="ARBA00020769"/>
    </source>
</evidence>
<dbReference type="Pfam" id="PF13545">
    <property type="entry name" value="HTH_Crp_2"/>
    <property type="match status" value="1"/>
</dbReference>
<dbReference type="CDD" id="cd00092">
    <property type="entry name" value="HTH_CRP"/>
    <property type="match status" value="1"/>
</dbReference>
<dbReference type="Gene3D" id="1.10.10.10">
    <property type="entry name" value="Winged helix-like DNA-binding domain superfamily/Winged helix DNA-binding domain"/>
    <property type="match status" value="1"/>
</dbReference>
<dbReference type="SUPFAM" id="SSF51206">
    <property type="entry name" value="cAMP-binding domain-like"/>
    <property type="match status" value="1"/>
</dbReference>
<evidence type="ECO:0000256" key="1">
    <source>
        <dbReference type="ARBA" id="ARBA00004496"/>
    </source>
</evidence>
<dbReference type="GO" id="GO:0003824">
    <property type="term" value="F:catalytic activity"/>
    <property type="evidence" value="ECO:0007669"/>
    <property type="project" value="UniProtKB-KW"/>
</dbReference>
<accession>A0A1A6XWG3</accession>
<organism evidence="15 16">
    <name type="scientific">Stenotrophomonas maltophilia</name>
    <name type="common">Pseudomonas maltophilia</name>
    <name type="synonym">Xanthomonas maltophilia</name>
    <dbReference type="NCBI Taxonomy" id="40324"/>
    <lineage>
        <taxon>Bacteria</taxon>
        <taxon>Pseudomonadati</taxon>
        <taxon>Pseudomonadota</taxon>
        <taxon>Gammaproteobacteria</taxon>
        <taxon>Lysobacterales</taxon>
        <taxon>Lysobacteraceae</taxon>
        <taxon>Stenotrophomonas</taxon>
        <taxon>Stenotrophomonas maltophilia group</taxon>
    </lineage>
</organism>
<keyword evidence="7" id="KW-0805">Transcription regulation</keyword>
<name>A0A1A6XWG3_STEMA</name>
<evidence type="ECO:0000256" key="4">
    <source>
        <dbReference type="ARBA" id="ARBA00022491"/>
    </source>
</evidence>
<dbReference type="GO" id="GO:0003700">
    <property type="term" value="F:DNA-binding transcription factor activity"/>
    <property type="evidence" value="ECO:0007669"/>
    <property type="project" value="TreeGrafter"/>
</dbReference>
<dbReference type="PROSITE" id="PS51063">
    <property type="entry name" value="HTH_CRP_2"/>
    <property type="match status" value="1"/>
</dbReference>
<keyword evidence="6" id="KW-0973">c-di-GMP</keyword>
<gene>
    <name evidence="15" type="ORF">A9K58_08970</name>
</gene>
<dbReference type="InterPro" id="IPR036388">
    <property type="entry name" value="WH-like_DNA-bd_sf"/>
</dbReference>
<dbReference type="Pfam" id="PF00027">
    <property type="entry name" value="cNMP_binding"/>
    <property type="match status" value="1"/>
</dbReference>
<evidence type="ECO:0000256" key="11">
    <source>
        <dbReference type="ARBA" id="ARBA00023163"/>
    </source>
</evidence>
<dbReference type="PANTHER" id="PTHR24567:SF75">
    <property type="entry name" value="FUMARATE AND NITRATE REDUCTION REGULATORY PROTEIN"/>
    <property type="match status" value="1"/>
</dbReference>
<evidence type="ECO:0000313" key="15">
    <source>
        <dbReference type="EMBL" id="OBU67308.1"/>
    </source>
</evidence>
<dbReference type="SMART" id="SM00419">
    <property type="entry name" value="HTH_CRP"/>
    <property type="match status" value="1"/>
</dbReference>
<keyword evidence="9" id="KW-0238">DNA-binding</keyword>
<dbReference type="Proteomes" id="UP000092256">
    <property type="component" value="Unassembled WGS sequence"/>
</dbReference>
<evidence type="ECO:0000259" key="13">
    <source>
        <dbReference type="PROSITE" id="PS50042"/>
    </source>
</evidence>
<dbReference type="SUPFAM" id="SSF46785">
    <property type="entry name" value="Winged helix' DNA-binding domain"/>
    <property type="match status" value="1"/>
</dbReference>
<dbReference type="GO" id="GO:0003677">
    <property type="term" value="F:DNA binding"/>
    <property type="evidence" value="ECO:0007669"/>
    <property type="project" value="UniProtKB-KW"/>
</dbReference>
<proteinExistence type="predicted"/>
<dbReference type="EMBL" id="LYVJ01000006">
    <property type="protein sequence ID" value="OBU67308.1"/>
    <property type="molecule type" value="Genomic_DNA"/>
</dbReference>
<dbReference type="InterPro" id="IPR000595">
    <property type="entry name" value="cNMP-bd_dom"/>
</dbReference>
<dbReference type="AlphaFoldDB" id="A0A1A6XWG3"/>
<comment type="subunit">
    <text evidence="2">Homodimer.</text>
</comment>
<evidence type="ECO:0000256" key="8">
    <source>
        <dbReference type="ARBA" id="ARBA00023026"/>
    </source>
</evidence>
<dbReference type="RefSeq" id="WP_065199057.1">
    <property type="nucleotide sequence ID" value="NZ_LYVJ01000006.1"/>
</dbReference>
<dbReference type="InterPro" id="IPR014710">
    <property type="entry name" value="RmlC-like_jellyroll"/>
</dbReference>
<keyword evidence="4" id="KW-0678">Repressor</keyword>
<evidence type="ECO:0000313" key="16">
    <source>
        <dbReference type="Proteomes" id="UP000092256"/>
    </source>
</evidence>
<dbReference type="InterPro" id="IPR050397">
    <property type="entry name" value="Env_Response_Regulators"/>
</dbReference>
<dbReference type="PRINTS" id="PR00034">
    <property type="entry name" value="HTHCRP"/>
</dbReference>
<dbReference type="InterPro" id="IPR036390">
    <property type="entry name" value="WH_DNA-bd_sf"/>
</dbReference>
<keyword evidence="11" id="KW-0804">Transcription</keyword>
<dbReference type="PANTHER" id="PTHR24567">
    <property type="entry name" value="CRP FAMILY TRANSCRIPTIONAL REGULATORY PROTEIN"/>
    <property type="match status" value="1"/>
</dbReference>
<feature type="domain" description="HTH crp-type" evidence="14">
    <location>
        <begin position="165"/>
        <end position="239"/>
    </location>
</feature>
<keyword evidence="8" id="KW-0843">Virulence</keyword>
<evidence type="ECO:0000256" key="2">
    <source>
        <dbReference type="ARBA" id="ARBA00011738"/>
    </source>
</evidence>
<comment type="caution">
    <text evidence="15">The sequence shown here is derived from an EMBL/GenBank/DDBJ whole genome shotgun (WGS) entry which is preliminary data.</text>
</comment>
<dbReference type="CDD" id="cd00038">
    <property type="entry name" value="CAP_ED"/>
    <property type="match status" value="1"/>
</dbReference>
<protein>
    <recommendedName>
        <fullName evidence="3">CRP-like protein Clp</fullName>
    </recommendedName>
    <alternativeName>
        <fullName evidence="12">Catabolite activation-like protein</fullName>
    </alternativeName>
</protein>
<evidence type="ECO:0000259" key="14">
    <source>
        <dbReference type="PROSITE" id="PS51063"/>
    </source>
</evidence>
<dbReference type="OrthoDB" id="7643467at2"/>
<evidence type="ECO:0000256" key="10">
    <source>
        <dbReference type="ARBA" id="ARBA00023159"/>
    </source>
</evidence>
<evidence type="ECO:0000256" key="7">
    <source>
        <dbReference type="ARBA" id="ARBA00023015"/>
    </source>
</evidence>
<dbReference type="InterPro" id="IPR012318">
    <property type="entry name" value="HTH_CRP"/>
</dbReference>
<dbReference type="Gene3D" id="2.60.120.10">
    <property type="entry name" value="Jelly Rolls"/>
    <property type="match status" value="1"/>
</dbReference>
<dbReference type="InterPro" id="IPR018490">
    <property type="entry name" value="cNMP-bd_dom_sf"/>
</dbReference>
<feature type="domain" description="Cyclic nucleotide-binding" evidence="13">
    <location>
        <begin position="34"/>
        <end position="103"/>
    </location>
</feature>
<sequence>MSRPSGAPPAPNDSASPSCTTLDCLHCSVRHLAVCSALSPDEVQALEQVTVSQQVAMGSTLARTGEEREHVYTLTAGALRLVRTLADGRRQISGFVLPGDYLGLSGSDHHRHDIEAIADSRVCRVALPQMKALRGRFPHLERKLLQRACQELDAAQDAALALARLQPAEKLADFLLRLAAREARLGGEGLRVSLPMGRGDIADHLGLTMETVSRTFTKLRQQGLIALPHLNVVEILDEDGLRTLAGEGLI</sequence>
<comment type="subcellular location">
    <subcellularLocation>
        <location evidence="1">Cytoplasm</location>
    </subcellularLocation>
</comment>
<keyword evidence="5" id="KW-0021">Allosteric enzyme</keyword>
<evidence type="ECO:0000256" key="5">
    <source>
        <dbReference type="ARBA" id="ARBA00022533"/>
    </source>
</evidence>
<dbReference type="SMART" id="SM00100">
    <property type="entry name" value="cNMP"/>
    <property type="match status" value="1"/>
</dbReference>
<dbReference type="PROSITE" id="PS50042">
    <property type="entry name" value="CNMP_BINDING_3"/>
    <property type="match status" value="1"/>
</dbReference>
<dbReference type="FunFam" id="1.10.10.10:FF:000028">
    <property type="entry name" value="Fumarate/nitrate reduction transcriptional regulator Fnr"/>
    <property type="match status" value="1"/>
</dbReference>
<dbReference type="GO" id="GO:0005829">
    <property type="term" value="C:cytosol"/>
    <property type="evidence" value="ECO:0007669"/>
    <property type="project" value="TreeGrafter"/>
</dbReference>
<evidence type="ECO:0000256" key="6">
    <source>
        <dbReference type="ARBA" id="ARBA00022636"/>
    </source>
</evidence>
<evidence type="ECO:0000256" key="12">
    <source>
        <dbReference type="ARBA" id="ARBA00031697"/>
    </source>
</evidence>
<reference evidence="15 16" key="1">
    <citation type="submission" date="2016-05" db="EMBL/GenBank/DDBJ databases">
        <title>Draft Genome Sequences of Stenotrophomonas maltophilia Strains Sm32COP, Sm41DVV, Sm46PAILV, SmF3, SmF22, SmSOFb1 and SmCVFa1, Isolated from Different Manures, in France.</title>
        <authorList>
            <person name="Nazaret S."/>
            <person name="Bodilis J."/>
        </authorList>
    </citation>
    <scope>NUCLEOTIDE SEQUENCE [LARGE SCALE GENOMIC DNA]</scope>
    <source>
        <strain evidence="15 16">Sm46PAILV</strain>
    </source>
</reference>
<evidence type="ECO:0000256" key="9">
    <source>
        <dbReference type="ARBA" id="ARBA00023125"/>
    </source>
</evidence>
<keyword evidence="10" id="KW-0010">Activator</keyword>